<dbReference type="AlphaFoldDB" id="A0A2A3JPM1"/>
<keyword evidence="3" id="KW-0813">Transport</keyword>
<dbReference type="PANTHER" id="PTHR30290:SF9">
    <property type="entry name" value="OLIGOPEPTIDE-BINDING PROTEIN APPA"/>
    <property type="match status" value="1"/>
</dbReference>
<dbReference type="SUPFAM" id="SSF53850">
    <property type="entry name" value="Periplasmic binding protein-like II"/>
    <property type="match status" value="1"/>
</dbReference>
<dbReference type="GO" id="GO:0015833">
    <property type="term" value="P:peptide transport"/>
    <property type="evidence" value="ECO:0007669"/>
    <property type="project" value="TreeGrafter"/>
</dbReference>
<dbReference type="InterPro" id="IPR000914">
    <property type="entry name" value="SBP_5_dom"/>
</dbReference>
<accession>A0A2A3JPM1</accession>
<evidence type="ECO:0000313" key="8">
    <source>
        <dbReference type="Proteomes" id="UP000217448"/>
    </source>
</evidence>
<dbReference type="Gene3D" id="3.10.105.10">
    <property type="entry name" value="Dipeptide-binding Protein, Domain 3"/>
    <property type="match status" value="1"/>
</dbReference>
<evidence type="ECO:0000259" key="5">
    <source>
        <dbReference type="Pfam" id="PF00496"/>
    </source>
</evidence>
<dbReference type="Pfam" id="PF00496">
    <property type="entry name" value="SBP_bac_5"/>
    <property type="match status" value="1"/>
</dbReference>
<evidence type="ECO:0000256" key="4">
    <source>
        <dbReference type="ARBA" id="ARBA00022729"/>
    </source>
</evidence>
<sequence>MSLPSVPTIALEKIDFLPPDRVTDDCSVLTLKSLVLEPMLRWQDGEIRPGLFADWALDETGCRWSLSIRPGKVFHDGTPVRAAQAAEFISRMLESRDMFGMPWSYARYLEGAEISAEGQLLTIETPKPFPDLPEILSEFYLPKMDAEGRPVIGTGPWRVEAFTPGREVLLHRRGDGRRLRFVAMPLAEDRLAALTANEVQAATHMERLETPRHGLEGFGWQEQTSTLSVMAYMNGFGGAFADPQARLAANLAIDRTRLVAEVMGGLALPADTIVSPWHFGHAEARLAPLRFDPEEARRLLAQSQGPREVVLRSPTYMPERAPEIADFMAKAWDAIGFETRIEIAEDRPQYARDIGEKRMGDAAIFDSSPHSSFRVLDDKISGLSRAVWWQGVRDPEVDAGFDAARHLTDTAARADAYGALLRRLQAAPPWAYLFHPVLCLTHVPALQGLSLDHKGILRIT</sequence>
<organism evidence="7">
    <name type="scientific">Alloyangia mangrovi</name>
    <dbReference type="NCBI Taxonomy" id="1779329"/>
    <lineage>
        <taxon>Bacteria</taxon>
        <taxon>Pseudomonadati</taxon>
        <taxon>Pseudomonadota</taxon>
        <taxon>Alphaproteobacteria</taxon>
        <taxon>Rhodobacterales</taxon>
        <taxon>Roseobacteraceae</taxon>
        <taxon>Alloyangia</taxon>
    </lineage>
</organism>
<proteinExistence type="inferred from homology"/>
<reference evidence="7" key="1">
    <citation type="submission" date="2017-09" db="EMBL/GenBank/DDBJ databases">
        <title>Yangia sp. SAOS 153D whole genome sequencing.</title>
        <authorList>
            <person name="Verma A."/>
            <person name="Krishnamurthi S."/>
        </authorList>
    </citation>
    <scope>NUCLEOTIDE SEQUENCE [LARGE SCALE GENOMIC DNA]</scope>
    <source>
        <strain evidence="7">SAOS 153D</strain>
    </source>
</reference>
<evidence type="ECO:0000256" key="1">
    <source>
        <dbReference type="ARBA" id="ARBA00004418"/>
    </source>
</evidence>
<name>A0A2A3JPM1_9RHOB</name>
<protein>
    <recommendedName>
        <fullName evidence="5">Solute-binding protein family 5 domain-containing protein</fullName>
    </recommendedName>
</protein>
<gene>
    <name evidence="6" type="ORF">CLG85_021550</name>
    <name evidence="7" type="ORF">CLG85_22165</name>
</gene>
<feature type="domain" description="Solute-binding protein family 5" evidence="5">
    <location>
        <begin position="46"/>
        <end position="355"/>
    </location>
</feature>
<dbReference type="EMBL" id="NTHN01000462">
    <property type="protein sequence ID" value="PBD17062.1"/>
    <property type="molecule type" value="Genomic_DNA"/>
</dbReference>
<dbReference type="Proteomes" id="UP000217448">
    <property type="component" value="Unassembled WGS sequence"/>
</dbReference>
<reference evidence="8" key="2">
    <citation type="submission" date="2023-07" db="EMBL/GenBank/DDBJ databases">
        <title>Yangia mangrovi SAOS 153D genome.</title>
        <authorList>
            <person name="Verma A."/>
            <person name="Pal Y."/>
            <person name="Sundharam S."/>
            <person name="Bisht B."/>
            <person name="Srinivasan K."/>
        </authorList>
    </citation>
    <scope>NUCLEOTIDE SEQUENCE [LARGE SCALE GENOMIC DNA]</scope>
    <source>
        <strain evidence="8">SAOS 153D</strain>
    </source>
</reference>
<dbReference type="EMBL" id="NTHN02000054">
    <property type="protein sequence ID" value="MCT4372749.1"/>
    <property type="molecule type" value="Genomic_DNA"/>
</dbReference>
<evidence type="ECO:0000313" key="6">
    <source>
        <dbReference type="EMBL" id="MCT4372749.1"/>
    </source>
</evidence>
<dbReference type="PANTHER" id="PTHR30290">
    <property type="entry name" value="PERIPLASMIC BINDING COMPONENT OF ABC TRANSPORTER"/>
    <property type="match status" value="1"/>
</dbReference>
<evidence type="ECO:0000256" key="2">
    <source>
        <dbReference type="ARBA" id="ARBA00005695"/>
    </source>
</evidence>
<comment type="caution">
    <text evidence="7">The sequence shown here is derived from an EMBL/GenBank/DDBJ whole genome shotgun (WGS) entry which is preliminary data.</text>
</comment>
<dbReference type="RefSeq" id="WP_095884139.1">
    <property type="nucleotide sequence ID" value="NZ_NTHN02000054.1"/>
</dbReference>
<reference evidence="6" key="3">
    <citation type="submission" date="2024-05" db="EMBL/GenBank/DDBJ databases">
        <title>Yangia mangrovi SAOS 153D genome.</title>
        <authorList>
            <person name="Verma A."/>
            <person name="Pal Y."/>
            <person name="Sundharam S."/>
            <person name="Bisht B."/>
            <person name="Srinivasan K."/>
        </authorList>
    </citation>
    <scope>NUCLEOTIDE SEQUENCE</scope>
    <source>
        <strain evidence="6">SAOS 153D</strain>
    </source>
</reference>
<evidence type="ECO:0000313" key="7">
    <source>
        <dbReference type="EMBL" id="PBD17062.1"/>
    </source>
</evidence>
<dbReference type="GO" id="GO:1904680">
    <property type="term" value="F:peptide transmembrane transporter activity"/>
    <property type="evidence" value="ECO:0007669"/>
    <property type="project" value="TreeGrafter"/>
</dbReference>
<keyword evidence="8" id="KW-1185">Reference proteome</keyword>
<keyword evidence="4" id="KW-0732">Signal</keyword>
<dbReference type="Gene3D" id="3.40.190.10">
    <property type="entry name" value="Periplasmic binding protein-like II"/>
    <property type="match status" value="1"/>
</dbReference>
<comment type="subcellular location">
    <subcellularLocation>
        <location evidence="1">Periplasm</location>
    </subcellularLocation>
</comment>
<dbReference type="OrthoDB" id="9803988at2"/>
<evidence type="ECO:0000256" key="3">
    <source>
        <dbReference type="ARBA" id="ARBA00022448"/>
    </source>
</evidence>
<dbReference type="InterPro" id="IPR039424">
    <property type="entry name" value="SBP_5"/>
</dbReference>
<comment type="similarity">
    <text evidence="2">Belongs to the bacterial solute-binding protein 5 family.</text>
</comment>